<sequence>MQRRQAEFERQLGALEEKERLLGKREIQLEEKFQELEKIKLEQLEKLERVAGLTREEAKKLILEATEKKLQTEIGRRIKEAEEEAKETAETKAREILVDSMLHGATDYVAEYTVSIVKLADEEMKGRIIGKEGRNIRTFEKVTGVDVDLDEEGVIRLSCFDSVRREIARVALEQLVRDGRIQPSRIEEVVKKTQQEIERVMYKAGEDLAHRLKVYNLPRPIIEMLGRFKYRYSYGQNMISHTLEESKIGIALATELGANINVVRLGCLLHDLGKVITDEEGTHVQVGVDFLKRYSIPQSVIDCVAQHHEDEAFSSVEAMLVYIADAISGSRPGARYEDYEEYVKRLTELEELAKSFTGVREAYAIQAGREIRIMVDPDKQDDAATFKLARDIRDRVKKDLTYPGQVKVTVIREVRKTEVAN</sequence>
<evidence type="ECO:0000259" key="8">
    <source>
        <dbReference type="PROSITE" id="PS51831"/>
    </source>
</evidence>
<dbReference type="InterPro" id="IPR006674">
    <property type="entry name" value="HD_domain"/>
</dbReference>
<gene>
    <name evidence="5" type="primary">rny</name>
    <name evidence="9" type="ORF">A2160_00125</name>
</gene>
<evidence type="ECO:0000256" key="1">
    <source>
        <dbReference type="ARBA" id="ARBA00022722"/>
    </source>
</evidence>
<dbReference type="GO" id="GO:0016787">
    <property type="term" value="F:hydrolase activity"/>
    <property type="evidence" value="ECO:0007669"/>
    <property type="project" value="UniProtKB-KW"/>
</dbReference>
<comment type="function">
    <text evidence="5">Endoribonuclease that initiates mRNA decay.</text>
</comment>
<evidence type="ECO:0000256" key="7">
    <source>
        <dbReference type="SAM" id="Coils"/>
    </source>
</evidence>
<dbReference type="GO" id="GO:0004521">
    <property type="term" value="F:RNA endonuclease activity"/>
    <property type="evidence" value="ECO:0007669"/>
    <property type="project" value="UniProtKB-UniRule"/>
</dbReference>
<dbReference type="Pfam" id="PF12072">
    <property type="entry name" value="RNase_Y_N"/>
    <property type="match status" value="1"/>
</dbReference>
<dbReference type="InterPro" id="IPR017705">
    <property type="entry name" value="Ribonuclease_Y"/>
</dbReference>
<protein>
    <recommendedName>
        <fullName evidence="5 6">Ribonuclease Y</fullName>
        <shortName evidence="5">RNase Y</shortName>
        <ecNumber evidence="5 6">3.1.-.-</ecNumber>
    </recommendedName>
</protein>
<dbReference type="Pfam" id="PF00013">
    <property type="entry name" value="KH_1"/>
    <property type="match status" value="1"/>
</dbReference>
<dbReference type="InterPro" id="IPR036612">
    <property type="entry name" value="KH_dom_type_1_sf"/>
</dbReference>
<dbReference type="GO" id="GO:0005886">
    <property type="term" value="C:plasma membrane"/>
    <property type="evidence" value="ECO:0007669"/>
    <property type="project" value="UniProtKB-UniRule"/>
</dbReference>
<accession>A0A1F5E5H9</accession>
<keyword evidence="7" id="KW-0175">Coiled coil</keyword>
<dbReference type="Pfam" id="PF01966">
    <property type="entry name" value="HD"/>
    <property type="match status" value="1"/>
</dbReference>
<feature type="coiled-coil region" evidence="7">
    <location>
        <begin position="44"/>
        <end position="91"/>
    </location>
</feature>
<keyword evidence="3 5" id="KW-0378">Hydrolase</keyword>
<comment type="caution">
    <text evidence="9">The sequence shown here is derived from an EMBL/GenBank/DDBJ whole genome shotgun (WGS) entry which is preliminary data.</text>
</comment>
<dbReference type="InterPro" id="IPR004088">
    <property type="entry name" value="KH_dom_type_1"/>
</dbReference>
<dbReference type="InterPro" id="IPR004087">
    <property type="entry name" value="KH_dom"/>
</dbReference>
<dbReference type="GO" id="GO:0003723">
    <property type="term" value="F:RNA binding"/>
    <property type="evidence" value="ECO:0007669"/>
    <property type="project" value="UniProtKB-UniRule"/>
</dbReference>
<dbReference type="PROSITE" id="PS51831">
    <property type="entry name" value="HD"/>
    <property type="match status" value="1"/>
</dbReference>
<dbReference type="AlphaFoldDB" id="A0A1F5E5H9"/>
<dbReference type="GO" id="GO:0006402">
    <property type="term" value="P:mRNA catabolic process"/>
    <property type="evidence" value="ECO:0007669"/>
    <property type="project" value="UniProtKB-UniRule"/>
</dbReference>
<dbReference type="Proteomes" id="UP000177006">
    <property type="component" value="Unassembled WGS sequence"/>
</dbReference>
<dbReference type="SMART" id="SM00471">
    <property type="entry name" value="HDc"/>
    <property type="match status" value="1"/>
</dbReference>
<evidence type="ECO:0000256" key="2">
    <source>
        <dbReference type="ARBA" id="ARBA00022759"/>
    </source>
</evidence>
<keyword evidence="1 5" id="KW-0540">Nuclease</keyword>
<evidence type="ECO:0000256" key="4">
    <source>
        <dbReference type="ARBA" id="ARBA00022884"/>
    </source>
</evidence>
<dbReference type="SUPFAM" id="SSF109604">
    <property type="entry name" value="HD-domain/PDEase-like"/>
    <property type="match status" value="1"/>
</dbReference>
<dbReference type="NCBIfam" id="TIGR00277">
    <property type="entry name" value="HDIG"/>
    <property type="match status" value="1"/>
</dbReference>
<dbReference type="STRING" id="1797457.A2160_00125"/>
<dbReference type="EC" id="3.1.-.-" evidence="5 6"/>
<dbReference type="Gene3D" id="3.30.1370.10">
    <property type="entry name" value="K Homology domain, type 1"/>
    <property type="match status" value="1"/>
</dbReference>
<evidence type="ECO:0000313" key="10">
    <source>
        <dbReference type="Proteomes" id="UP000177006"/>
    </source>
</evidence>
<evidence type="ECO:0000256" key="5">
    <source>
        <dbReference type="HAMAP-Rule" id="MF_00335"/>
    </source>
</evidence>
<keyword evidence="4 5" id="KW-0694">RNA-binding</keyword>
<dbReference type="HAMAP" id="MF_00335">
    <property type="entry name" value="RNase_Y"/>
    <property type="match status" value="1"/>
</dbReference>
<feature type="domain" description="HD" evidence="8">
    <location>
        <begin position="238"/>
        <end position="330"/>
    </location>
</feature>
<dbReference type="InterPro" id="IPR022711">
    <property type="entry name" value="RNase_Y_N"/>
</dbReference>
<keyword evidence="2 5" id="KW-0255">Endonuclease</keyword>
<dbReference type="Gene3D" id="1.10.3210.10">
    <property type="entry name" value="Hypothetical protein af1432"/>
    <property type="match status" value="1"/>
</dbReference>
<dbReference type="PROSITE" id="PS50084">
    <property type="entry name" value="KH_TYPE_1"/>
    <property type="match status" value="1"/>
</dbReference>
<comment type="similarity">
    <text evidence="5">Belongs to the RNase Y family.</text>
</comment>
<organism evidence="9 10">
    <name type="scientific">Candidatus Beckwithbacteria bacterium RBG_13_42_9</name>
    <dbReference type="NCBI Taxonomy" id="1797457"/>
    <lineage>
        <taxon>Bacteria</taxon>
        <taxon>Candidatus Beckwithiibacteriota</taxon>
    </lineage>
</organism>
<dbReference type="SMART" id="SM00322">
    <property type="entry name" value="KH"/>
    <property type="match status" value="1"/>
</dbReference>
<dbReference type="CDD" id="cd22431">
    <property type="entry name" value="KH-I_RNaseY"/>
    <property type="match status" value="1"/>
</dbReference>
<proteinExistence type="inferred from homology"/>
<dbReference type="SUPFAM" id="SSF54791">
    <property type="entry name" value="Eukaryotic type KH-domain (KH-domain type I)"/>
    <property type="match status" value="1"/>
</dbReference>
<dbReference type="InterPro" id="IPR006675">
    <property type="entry name" value="HDIG_dom"/>
</dbReference>
<dbReference type="NCBIfam" id="TIGR03319">
    <property type="entry name" value="RNase_Y"/>
    <property type="match status" value="1"/>
</dbReference>
<evidence type="ECO:0000256" key="6">
    <source>
        <dbReference type="NCBIfam" id="TIGR03319"/>
    </source>
</evidence>
<dbReference type="PANTHER" id="PTHR12826:SF15">
    <property type="entry name" value="RIBONUCLEASE Y"/>
    <property type="match status" value="1"/>
</dbReference>
<name>A0A1F5E5H9_9BACT</name>
<dbReference type="InterPro" id="IPR003607">
    <property type="entry name" value="HD/PDEase_dom"/>
</dbReference>
<dbReference type="PANTHER" id="PTHR12826">
    <property type="entry name" value="RIBONUCLEASE Y"/>
    <property type="match status" value="1"/>
</dbReference>
<evidence type="ECO:0000313" key="9">
    <source>
        <dbReference type="EMBL" id="OGD62514.1"/>
    </source>
</evidence>
<reference evidence="9 10" key="1">
    <citation type="journal article" date="2016" name="Nat. Commun.">
        <title>Thousands of microbial genomes shed light on interconnected biogeochemical processes in an aquifer system.</title>
        <authorList>
            <person name="Anantharaman K."/>
            <person name="Brown C.T."/>
            <person name="Hug L.A."/>
            <person name="Sharon I."/>
            <person name="Castelle C.J."/>
            <person name="Probst A.J."/>
            <person name="Thomas B.C."/>
            <person name="Singh A."/>
            <person name="Wilkins M.J."/>
            <person name="Karaoz U."/>
            <person name="Brodie E.L."/>
            <person name="Williams K.H."/>
            <person name="Hubbard S.S."/>
            <person name="Banfield J.F."/>
        </authorList>
    </citation>
    <scope>NUCLEOTIDE SEQUENCE [LARGE SCALE GENOMIC DNA]</scope>
</reference>
<evidence type="ECO:0000256" key="3">
    <source>
        <dbReference type="ARBA" id="ARBA00022801"/>
    </source>
</evidence>
<dbReference type="EMBL" id="MEZK01000021">
    <property type="protein sequence ID" value="OGD62514.1"/>
    <property type="molecule type" value="Genomic_DNA"/>
</dbReference>